<organism evidence="1">
    <name type="scientific">uncultured Phycisphaerae bacterium</name>
    <dbReference type="NCBI Taxonomy" id="904963"/>
    <lineage>
        <taxon>Bacteria</taxon>
        <taxon>Pseudomonadati</taxon>
        <taxon>Planctomycetota</taxon>
        <taxon>Phycisphaerae</taxon>
        <taxon>environmental samples</taxon>
    </lineage>
</organism>
<reference evidence="1" key="1">
    <citation type="submission" date="2020-02" db="EMBL/GenBank/DDBJ databases">
        <authorList>
            <person name="Meier V. D."/>
        </authorList>
    </citation>
    <scope>NUCLEOTIDE SEQUENCE</scope>
    <source>
        <strain evidence="1">AVDCRST_MAG64</strain>
    </source>
</reference>
<protein>
    <submittedName>
        <fullName evidence="1">Uncharacterized protein</fullName>
    </submittedName>
</protein>
<name>A0A6J4PLX1_9BACT</name>
<accession>A0A6J4PLX1</accession>
<dbReference type="EMBL" id="CADCUQ010000640">
    <property type="protein sequence ID" value="CAA9420043.1"/>
    <property type="molecule type" value="Genomic_DNA"/>
</dbReference>
<proteinExistence type="predicted"/>
<sequence length="276" mass="29435">GNFLLTRFAAGVTQPAAAGTVAPIAFRNAQASFEQANYPIAAALDDKPDTGWAVSPMMGRPASATFFPKVPIVAADGGARLTFTLEFNSPAYAGFSLGRFRLWVLGAADPASAPNIPAEVQDILKVADANRTPEQRVELAAYYRSISPALEPTRQRLAELRARVPQMPIVVARNRGGAIPVPVNRSAAFAGPVQVTLEGFSAGRDPQTRQPTPVAKNFDVTPLTLAPDAAFGKLAFKPRNNSELGTRMVVLRAEAKIGDDTYVQYSPAFPITVTEK</sequence>
<dbReference type="AlphaFoldDB" id="A0A6J4PLX1"/>
<gene>
    <name evidence="1" type="ORF">AVDCRST_MAG64-2821</name>
</gene>
<evidence type="ECO:0000313" key="1">
    <source>
        <dbReference type="EMBL" id="CAA9420043.1"/>
    </source>
</evidence>
<feature type="non-terminal residue" evidence="1">
    <location>
        <position position="1"/>
    </location>
</feature>